<evidence type="ECO:0000313" key="1">
    <source>
        <dbReference type="EMBL" id="RPA72882.1"/>
    </source>
</evidence>
<protein>
    <submittedName>
        <fullName evidence="1">Uncharacterized protein</fullName>
    </submittedName>
</protein>
<reference evidence="1 2" key="1">
    <citation type="journal article" date="2018" name="Nat. Ecol. Evol.">
        <title>Pezizomycetes genomes reveal the molecular basis of ectomycorrhizal truffle lifestyle.</title>
        <authorList>
            <person name="Murat C."/>
            <person name="Payen T."/>
            <person name="Noel B."/>
            <person name="Kuo A."/>
            <person name="Morin E."/>
            <person name="Chen J."/>
            <person name="Kohler A."/>
            <person name="Krizsan K."/>
            <person name="Balestrini R."/>
            <person name="Da Silva C."/>
            <person name="Montanini B."/>
            <person name="Hainaut M."/>
            <person name="Levati E."/>
            <person name="Barry K.W."/>
            <person name="Belfiori B."/>
            <person name="Cichocki N."/>
            <person name="Clum A."/>
            <person name="Dockter R.B."/>
            <person name="Fauchery L."/>
            <person name="Guy J."/>
            <person name="Iotti M."/>
            <person name="Le Tacon F."/>
            <person name="Lindquist E.A."/>
            <person name="Lipzen A."/>
            <person name="Malagnac F."/>
            <person name="Mello A."/>
            <person name="Molinier V."/>
            <person name="Miyauchi S."/>
            <person name="Poulain J."/>
            <person name="Riccioni C."/>
            <person name="Rubini A."/>
            <person name="Sitrit Y."/>
            <person name="Splivallo R."/>
            <person name="Traeger S."/>
            <person name="Wang M."/>
            <person name="Zifcakova L."/>
            <person name="Wipf D."/>
            <person name="Zambonelli A."/>
            <person name="Paolocci F."/>
            <person name="Nowrousian M."/>
            <person name="Ottonello S."/>
            <person name="Baldrian P."/>
            <person name="Spatafora J.W."/>
            <person name="Henrissat B."/>
            <person name="Nagy L.G."/>
            <person name="Aury J.M."/>
            <person name="Wincker P."/>
            <person name="Grigoriev I.V."/>
            <person name="Bonfante P."/>
            <person name="Martin F.M."/>
        </authorList>
    </citation>
    <scope>NUCLEOTIDE SEQUENCE [LARGE SCALE GENOMIC DNA]</scope>
    <source>
        <strain evidence="1 2">RN42</strain>
    </source>
</reference>
<evidence type="ECO:0000313" key="2">
    <source>
        <dbReference type="Proteomes" id="UP000275078"/>
    </source>
</evidence>
<proteinExistence type="predicted"/>
<name>A0A3N4HFF1_ASCIM</name>
<gene>
    <name evidence="1" type="ORF">BJ508DRAFT_314349</name>
</gene>
<organism evidence="1 2">
    <name type="scientific">Ascobolus immersus RN42</name>
    <dbReference type="NCBI Taxonomy" id="1160509"/>
    <lineage>
        <taxon>Eukaryota</taxon>
        <taxon>Fungi</taxon>
        <taxon>Dikarya</taxon>
        <taxon>Ascomycota</taxon>
        <taxon>Pezizomycotina</taxon>
        <taxon>Pezizomycetes</taxon>
        <taxon>Pezizales</taxon>
        <taxon>Ascobolaceae</taxon>
        <taxon>Ascobolus</taxon>
    </lineage>
</organism>
<keyword evidence="2" id="KW-1185">Reference proteome</keyword>
<dbReference type="Proteomes" id="UP000275078">
    <property type="component" value="Unassembled WGS sequence"/>
</dbReference>
<dbReference type="EMBL" id="ML119842">
    <property type="protein sequence ID" value="RPA72882.1"/>
    <property type="molecule type" value="Genomic_DNA"/>
</dbReference>
<accession>A0A3N4HFF1</accession>
<sequence length="367" mass="42269">MSSFRFLDLPLELHYEIAAQMLPTPAEEHHRIQIPQCFLFSSSVKEFLAIKQTPEFELFDPEIQEFFNLRMTSEFEQYCGLAETTSLIVVLDSAKNLKADVTEYLRKLYSARLCSVLKATFQNQHSLALHNPPGCNGEVHALQWKLAFREVQDVFDKFRKSDTAAGSEMEYRFWSNFIRTLDQDESVAAFKKSSPVSENKEQACSARYKAFLDDFEKIAYRTWYKLYSDIALGSSWEHQNGVDSSEKVLLNWLKEYSIQGKLVYCSRVTEDVRATLLGPRNLARRWQPVEVRYGLIAAVLLHQINAEGKHKEAGVRETNKAFLALGWEHLDMESKTTQEHVVRSLKKKVVDWIRLAGLISRGKVGNK</sequence>
<dbReference type="AlphaFoldDB" id="A0A3N4HFF1"/>